<dbReference type="Proteomes" id="UP000385207">
    <property type="component" value="Unassembled WGS sequence"/>
</dbReference>
<evidence type="ECO:0000313" key="1">
    <source>
        <dbReference type="EMBL" id="VVP46069.1"/>
    </source>
</evidence>
<accession>A0A5E7P9T7</accession>
<proteinExistence type="predicted"/>
<reference evidence="1 2" key="1">
    <citation type="submission" date="2019-09" db="EMBL/GenBank/DDBJ databases">
        <authorList>
            <person name="Chandra G."/>
            <person name="Truman W A."/>
        </authorList>
    </citation>
    <scope>NUCLEOTIDE SEQUENCE [LARGE SCALE GENOMIC DNA]</scope>
    <source>
        <strain evidence="1">PS862</strain>
    </source>
</reference>
<sequence>MALVETWSSETITALESSEMDPFTHHIMQFSFGTDYRLPENDPDDLKRQLLGTMRQLNSYIVKLKGDDAWRLSLVETNGVQFFGNTIATATQGNMIWLSRSLVEDRHRIGLAKTIAHEGFHAMRSFSSDHYINDFWYVGRQAPLANAPAGEITDYSFGVEYSSLRVANISGPIQAPVECEMGSGPRQQYIRLIDRLLINVGAPASASSEERADIYQEEAAARQSVVLQNADSLAMILMARHRTS</sequence>
<gene>
    <name evidence="1" type="ORF">PS862_05138</name>
</gene>
<name>A0A5E7P9T7_PSEFL</name>
<evidence type="ECO:0000313" key="2">
    <source>
        <dbReference type="Proteomes" id="UP000385207"/>
    </source>
</evidence>
<dbReference type="AlphaFoldDB" id="A0A5E7P9T7"/>
<dbReference type="EMBL" id="CABVII010000030">
    <property type="protein sequence ID" value="VVP46069.1"/>
    <property type="molecule type" value="Genomic_DNA"/>
</dbReference>
<protein>
    <submittedName>
        <fullName evidence="1">Uncharacterized protein</fullName>
    </submittedName>
</protein>
<organism evidence="1 2">
    <name type="scientific">Pseudomonas fluorescens</name>
    <dbReference type="NCBI Taxonomy" id="294"/>
    <lineage>
        <taxon>Bacteria</taxon>
        <taxon>Pseudomonadati</taxon>
        <taxon>Pseudomonadota</taxon>
        <taxon>Gammaproteobacteria</taxon>
        <taxon>Pseudomonadales</taxon>
        <taxon>Pseudomonadaceae</taxon>
        <taxon>Pseudomonas</taxon>
    </lineage>
</organism>